<feature type="domain" description="Gcp-like" evidence="1">
    <location>
        <begin position="38"/>
        <end position="92"/>
    </location>
</feature>
<dbReference type="SUPFAM" id="SSF53067">
    <property type="entry name" value="Actin-like ATPase domain"/>
    <property type="match status" value="1"/>
</dbReference>
<reference evidence="2 3" key="1">
    <citation type="journal article" date="2015" name="Nature">
        <title>rRNA introns, odd ribosomes, and small enigmatic genomes across a large radiation of phyla.</title>
        <authorList>
            <person name="Brown C.T."/>
            <person name="Hug L.A."/>
            <person name="Thomas B.C."/>
            <person name="Sharon I."/>
            <person name="Castelle C.J."/>
            <person name="Singh A."/>
            <person name="Wilkins M.J."/>
            <person name="Williams K.H."/>
            <person name="Banfield J.F."/>
        </authorList>
    </citation>
    <scope>NUCLEOTIDE SEQUENCE [LARGE SCALE GENOMIC DNA]</scope>
</reference>
<accession>A0A0G0VE27</accession>
<dbReference type="AlphaFoldDB" id="A0A0G0VE27"/>
<comment type="caution">
    <text evidence="2">The sequence shown here is derived from an EMBL/GenBank/DDBJ whole genome shotgun (WGS) entry which is preliminary data.</text>
</comment>
<dbReference type="InterPro" id="IPR000905">
    <property type="entry name" value="Gcp-like_dom"/>
</dbReference>
<evidence type="ECO:0000313" key="3">
    <source>
        <dbReference type="Proteomes" id="UP000033930"/>
    </source>
</evidence>
<dbReference type="EMBL" id="LCAW01000022">
    <property type="protein sequence ID" value="KKR97931.1"/>
    <property type="molecule type" value="Genomic_DNA"/>
</dbReference>
<dbReference type="Pfam" id="PF00814">
    <property type="entry name" value="TsaD"/>
    <property type="match status" value="1"/>
</dbReference>
<evidence type="ECO:0000313" key="2">
    <source>
        <dbReference type="EMBL" id="KKR97931.1"/>
    </source>
</evidence>
<gene>
    <name evidence="2" type="ORF">UU50_C0022G0008</name>
</gene>
<organism evidence="2 3">
    <name type="scientific">Candidatus Uhrbacteria bacterium GW2011_GWC1_41_20</name>
    <dbReference type="NCBI Taxonomy" id="1618983"/>
    <lineage>
        <taxon>Bacteria</taxon>
        <taxon>Candidatus Uhriibacteriota</taxon>
    </lineage>
</organism>
<sequence>MMIYVNGQDIHKLICANLSNNQDQVLVDQTDSGPEGYMKAFCSFLEKINCSLNDIEKLFVVIGPGSATALRGSLSLINTLAFTKGIGLVGIEKKSDEQDIDTINKILEQGLSTFEVKNVLIPIYEHNPRITISTKDVLRRKV</sequence>
<proteinExistence type="predicted"/>
<protein>
    <recommendedName>
        <fullName evidence="1">Gcp-like domain-containing protein</fullName>
    </recommendedName>
</protein>
<dbReference type="InterPro" id="IPR043129">
    <property type="entry name" value="ATPase_NBD"/>
</dbReference>
<evidence type="ECO:0000259" key="1">
    <source>
        <dbReference type="Pfam" id="PF00814"/>
    </source>
</evidence>
<dbReference type="Proteomes" id="UP000033930">
    <property type="component" value="Unassembled WGS sequence"/>
</dbReference>
<dbReference type="Gene3D" id="3.30.420.40">
    <property type="match status" value="1"/>
</dbReference>
<name>A0A0G0VE27_9BACT</name>